<name>A0ABQ5H743_9ASTR</name>
<gene>
    <name evidence="2" type="ORF">Tco_1058015</name>
</gene>
<proteinExistence type="predicted"/>
<feature type="region of interest" description="Disordered" evidence="1">
    <location>
        <begin position="21"/>
        <end position="103"/>
    </location>
</feature>
<reference evidence="2" key="1">
    <citation type="journal article" date="2022" name="Int. J. Mol. Sci.">
        <title>Draft Genome of Tanacetum Coccineum: Genomic Comparison of Closely Related Tanacetum-Family Plants.</title>
        <authorList>
            <person name="Yamashiro T."/>
            <person name="Shiraishi A."/>
            <person name="Nakayama K."/>
            <person name="Satake H."/>
        </authorList>
    </citation>
    <scope>NUCLEOTIDE SEQUENCE</scope>
</reference>
<protein>
    <submittedName>
        <fullName evidence="2">Uncharacterized protein</fullName>
    </submittedName>
</protein>
<dbReference type="EMBL" id="BQNB010019283">
    <property type="protein sequence ID" value="GJT83673.1"/>
    <property type="molecule type" value="Genomic_DNA"/>
</dbReference>
<feature type="compositionally biased region" description="Polar residues" evidence="1">
    <location>
        <begin position="33"/>
        <end position="52"/>
    </location>
</feature>
<sequence length="103" mass="11192">MKSKQKKPSLAAQRIRLAISVAQRRRHGRAATNAPSTSGSHQLTVSPRQSIASPRRRKLASHSNAPSTSRSQQSVESPSPPHTITASRRLHVTPSVDSEILLN</sequence>
<accession>A0ABQ5H743</accession>
<evidence type="ECO:0000256" key="1">
    <source>
        <dbReference type="SAM" id="MobiDB-lite"/>
    </source>
</evidence>
<dbReference type="Proteomes" id="UP001151760">
    <property type="component" value="Unassembled WGS sequence"/>
</dbReference>
<organism evidence="2 3">
    <name type="scientific">Tanacetum coccineum</name>
    <dbReference type="NCBI Taxonomy" id="301880"/>
    <lineage>
        <taxon>Eukaryota</taxon>
        <taxon>Viridiplantae</taxon>
        <taxon>Streptophyta</taxon>
        <taxon>Embryophyta</taxon>
        <taxon>Tracheophyta</taxon>
        <taxon>Spermatophyta</taxon>
        <taxon>Magnoliopsida</taxon>
        <taxon>eudicotyledons</taxon>
        <taxon>Gunneridae</taxon>
        <taxon>Pentapetalae</taxon>
        <taxon>asterids</taxon>
        <taxon>campanulids</taxon>
        <taxon>Asterales</taxon>
        <taxon>Asteraceae</taxon>
        <taxon>Asteroideae</taxon>
        <taxon>Anthemideae</taxon>
        <taxon>Anthemidinae</taxon>
        <taxon>Tanacetum</taxon>
    </lineage>
</organism>
<evidence type="ECO:0000313" key="2">
    <source>
        <dbReference type="EMBL" id="GJT83673.1"/>
    </source>
</evidence>
<feature type="compositionally biased region" description="Polar residues" evidence="1">
    <location>
        <begin position="61"/>
        <end position="86"/>
    </location>
</feature>
<keyword evidence="3" id="KW-1185">Reference proteome</keyword>
<evidence type="ECO:0000313" key="3">
    <source>
        <dbReference type="Proteomes" id="UP001151760"/>
    </source>
</evidence>
<reference evidence="2" key="2">
    <citation type="submission" date="2022-01" db="EMBL/GenBank/DDBJ databases">
        <authorList>
            <person name="Yamashiro T."/>
            <person name="Shiraishi A."/>
            <person name="Satake H."/>
            <person name="Nakayama K."/>
        </authorList>
    </citation>
    <scope>NUCLEOTIDE SEQUENCE</scope>
</reference>
<comment type="caution">
    <text evidence="2">The sequence shown here is derived from an EMBL/GenBank/DDBJ whole genome shotgun (WGS) entry which is preliminary data.</text>
</comment>